<dbReference type="AlphaFoldDB" id="A0A0H5D244"/>
<dbReference type="InterPro" id="IPR008263">
    <property type="entry name" value="GH16_AS"/>
</dbReference>
<dbReference type="InterPro" id="IPR008264">
    <property type="entry name" value="Beta_glucanase"/>
</dbReference>
<evidence type="ECO:0000256" key="7">
    <source>
        <dbReference type="ARBA" id="ARBA00031665"/>
    </source>
</evidence>
<feature type="active site" description="Proton donor" evidence="8">
    <location>
        <position position="185"/>
    </location>
</feature>
<evidence type="ECO:0000256" key="5">
    <source>
        <dbReference type="ARBA" id="ARBA00029722"/>
    </source>
</evidence>
<organism evidence="12 13">
    <name type="scientific">Phaeobacter italicus</name>
    <dbReference type="NCBI Taxonomy" id="481446"/>
    <lineage>
        <taxon>Bacteria</taxon>
        <taxon>Pseudomonadati</taxon>
        <taxon>Pseudomonadota</taxon>
        <taxon>Alphaproteobacteria</taxon>
        <taxon>Rhodobacterales</taxon>
        <taxon>Roseobacteraceae</taxon>
        <taxon>Phaeobacter</taxon>
    </lineage>
</organism>
<feature type="region of interest" description="Disordered" evidence="9">
    <location>
        <begin position="301"/>
        <end position="355"/>
    </location>
</feature>
<proteinExistence type="inferred from homology"/>
<dbReference type="SUPFAM" id="SSF49899">
    <property type="entry name" value="Concanavalin A-like lectins/glucanases"/>
    <property type="match status" value="1"/>
</dbReference>
<evidence type="ECO:0000256" key="6">
    <source>
        <dbReference type="ARBA" id="ARBA00029771"/>
    </source>
</evidence>
<dbReference type="GO" id="GO:0004553">
    <property type="term" value="F:hydrolase activity, hydrolyzing O-glycosyl compounds"/>
    <property type="evidence" value="ECO:0007669"/>
    <property type="project" value="InterPro"/>
</dbReference>
<sequence>MANGGVKGPCLSPVQRSSLQRWLGAFGRGCAALFLVAAILIVSAVQQAWAQTSPLVDPEKGRTVTGKLPDIGGTQHGFSQVFGSGFHPSKLGWSVAHYDFSHPKFDTDWRRDHIRASAFGLQLILSPKEGGANRFDGASMRRPEPSHYGRYEITLQPARGAGVVTGFFTYSGPYYGTRHDEIDIEFLGKDTTKLHLAWFVDGAMRNRFIDLGFDAADRPRRYAFEWWPDRLRWFVEGKLIFETTAQDGPLPQVPGYLFANIWAADPVLEGWAGLADPAVARTALLSEIRYRPFSDAQIHVHAAQTAPSARQGAAGKNGSRGSAGPALIAPHADAPGAGFPPVDDPAAPVHAKPRP</sequence>
<dbReference type="PROSITE" id="PS01034">
    <property type="entry name" value="GH16_1"/>
    <property type="match status" value="1"/>
</dbReference>
<dbReference type="GO" id="GO:0005975">
    <property type="term" value="P:carbohydrate metabolic process"/>
    <property type="evidence" value="ECO:0007669"/>
    <property type="project" value="InterPro"/>
</dbReference>
<evidence type="ECO:0000256" key="8">
    <source>
        <dbReference type="PIRSR" id="PIRSR608264-1"/>
    </source>
</evidence>
<keyword evidence="10" id="KW-0472">Membrane</keyword>
<accession>A0A0H5D244</accession>
<keyword evidence="3 12" id="KW-0378">Hydrolase</keyword>
<dbReference type="InterPro" id="IPR000757">
    <property type="entry name" value="Beta-glucanase-like"/>
</dbReference>
<dbReference type="PANTHER" id="PTHR31062">
    <property type="entry name" value="XYLOGLUCAN ENDOTRANSGLUCOSYLASE/HYDROLASE PROTEIN 8-RELATED"/>
    <property type="match status" value="1"/>
</dbReference>
<evidence type="ECO:0000256" key="9">
    <source>
        <dbReference type="SAM" id="MobiDB-lite"/>
    </source>
</evidence>
<evidence type="ECO:0000256" key="3">
    <source>
        <dbReference type="ARBA" id="ARBA00022801"/>
    </source>
</evidence>
<feature type="compositionally biased region" description="Low complexity" evidence="9">
    <location>
        <begin position="332"/>
        <end position="355"/>
    </location>
</feature>
<keyword evidence="10" id="KW-1133">Transmembrane helix</keyword>
<evidence type="ECO:0000256" key="4">
    <source>
        <dbReference type="ARBA" id="ARBA00023295"/>
    </source>
</evidence>
<dbReference type="InterPro" id="IPR044791">
    <property type="entry name" value="Beta-glucanase/XTH"/>
</dbReference>
<feature type="active site" description="Nucleophile" evidence="8">
    <location>
        <position position="181"/>
    </location>
</feature>
<keyword evidence="10" id="KW-0812">Transmembrane</keyword>
<evidence type="ECO:0000256" key="1">
    <source>
        <dbReference type="ARBA" id="ARBA00006865"/>
    </source>
</evidence>
<gene>
    <name evidence="12" type="primary">bg1</name>
    <name evidence="12" type="ORF">NIT7321_01968</name>
</gene>
<evidence type="ECO:0000313" key="12">
    <source>
        <dbReference type="EMBL" id="CRL11119.1"/>
    </source>
</evidence>
<reference evidence="13" key="1">
    <citation type="submission" date="2015-05" db="EMBL/GenBank/DDBJ databases">
        <authorList>
            <person name="Rodrigo-Torres Lidia"/>
            <person name="Arahal R.David."/>
        </authorList>
    </citation>
    <scope>NUCLEOTIDE SEQUENCE [LARGE SCALE GENOMIC DNA]</scope>
    <source>
        <strain evidence="13">CECT 7321</strain>
    </source>
</reference>
<comment type="similarity">
    <text evidence="1">Belongs to the glycosyl hydrolase 16 family.</text>
</comment>
<dbReference type="Proteomes" id="UP000043764">
    <property type="component" value="Unassembled WGS sequence"/>
</dbReference>
<keyword evidence="13" id="KW-1185">Reference proteome</keyword>
<protein>
    <recommendedName>
        <fullName evidence="2">Beta-glucanase</fullName>
    </recommendedName>
    <alternativeName>
        <fullName evidence="7">1,3-1,4-beta-D-glucan 4-glucanohydrolase</fullName>
    </alternativeName>
    <alternativeName>
        <fullName evidence="6">Endo-beta-1,3-1,4 glucanase</fullName>
    </alternativeName>
    <alternativeName>
        <fullName evidence="5">Lichenase</fullName>
    </alternativeName>
</protein>
<dbReference type="Pfam" id="PF00722">
    <property type="entry name" value="Glyco_hydro_16"/>
    <property type="match status" value="1"/>
</dbReference>
<evidence type="ECO:0000313" key="13">
    <source>
        <dbReference type="Proteomes" id="UP000043764"/>
    </source>
</evidence>
<dbReference type="STRING" id="481446.NIT7645_01067"/>
<feature type="transmembrane region" description="Helical" evidence="10">
    <location>
        <begin position="25"/>
        <end position="45"/>
    </location>
</feature>
<evidence type="ECO:0000256" key="2">
    <source>
        <dbReference type="ARBA" id="ARBA00014569"/>
    </source>
</evidence>
<keyword evidence="4 12" id="KW-0326">Glycosidase</keyword>
<dbReference type="EMBL" id="CVRL01000025">
    <property type="protein sequence ID" value="CRL11119.1"/>
    <property type="molecule type" value="Genomic_DNA"/>
</dbReference>
<evidence type="ECO:0000256" key="10">
    <source>
        <dbReference type="SAM" id="Phobius"/>
    </source>
</evidence>
<evidence type="ECO:0000259" key="11">
    <source>
        <dbReference type="PROSITE" id="PS51762"/>
    </source>
</evidence>
<name>A0A0H5D244_9RHOB</name>
<dbReference type="InterPro" id="IPR013320">
    <property type="entry name" value="ConA-like_dom_sf"/>
</dbReference>
<dbReference type="Gene3D" id="2.60.120.200">
    <property type="match status" value="1"/>
</dbReference>
<dbReference type="PRINTS" id="PR00737">
    <property type="entry name" value="GLHYDRLASE16"/>
</dbReference>
<dbReference type="PROSITE" id="PS51762">
    <property type="entry name" value="GH16_2"/>
    <property type="match status" value="1"/>
</dbReference>
<feature type="domain" description="GH16" evidence="11">
    <location>
        <begin position="91"/>
        <end position="295"/>
    </location>
</feature>